<name>A0A9P5D6H5_9HYPO</name>
<dbReference type="FunFam" id="3.30.2410.10:FF:000011">
    <property type="entry name" value="Putative Ubiquitin-protein ligase E3C"/>
    <property type="match status" value="1"/>
</dbReference>
<evidence type="ECO:0000256" key="4">
    <source>
        <dbReference type="ARBA" id="ARBA00022786"/>
    </source>
</evidence>
<dbReference type="InterPro" id="IPR035983">
    <property type="entry name" value="Hect_E3_ubiquitin_ligase"/>
</dbReference>
<dbReference type="InterPro" id="IPR044611">
    <property type="entry name" value="E3A/B/C-like"/>
</dbReference>
<dbReference type="EMBL" id="JAANYQ010000002">
    <property type="protein sequence ID" value="KAF4125611.1"/>
    <property type="molecule type" value="Genomic_DNA"/>
</dbReference>
<evidence type="ECO:0000256" key="2">
    <source>
        <dbReference type="ARBA" id="ARBA00012485"/>
    </source>
</evidence>
<feature type="compositionally biased region" description="Acidic residues" evidence="6">
    <location>
        <begin position="630"/>
        <end position="643"/>
    </location>
</feature>
<feature type="region of interest" description="Disordered" evidence="6">
    <location>
        <begin position="1"/>
        <end position="65"/>
    </location>
</feature>
<evidence type="ECO:0000313" key="9">
    <source>
        <dbReference type="Proteomes" id="UP000749293"/>
    </source>
</evidence>
<dbReference type="InterPro" id="IPR000569">
    <property type="entry name" value="HECT_dom"/>
</dbReference>
<keyword evidence="9" id="KW-1185">Reference proteome</keyword>
<dbReference type="PROSITE" id="PS50237">
    <property type="entry name" value="HECT"/>
    <property type="match status" value="1"/>
</dbReference>
<dbReference type="OrthoDB" id="8068875at2759"/>
<proteinExistence type="predicted"/>
<keyword evidence="4 5" id="KW-0833">Ubl conjugation pathway</keyword>
<evidence type="ECO:0000256" key="1">
    <source>
        <dbReference type="ARBA" id="ARBA00000885"/>
    </source>
</evidence>
<evidence type="ECO:0000259" key="7">
    <source>
        <dbReference type="PROSITE" id="PS50237"/>
    </source>
</evidence>
<dbReference type="SMART" id="SM00119">
    <property type="entry name" value="HECTc"/>
    <property type="match status" value="1"/>
</dbReference>
<dbReference type="GO" id="GO:0006511">
    <property type="term" value="P:ubiquitin-dependent protein catabolic process"/>
    <property type="evidence" value="ECO:0007669"/>
    <property type="project" value="TreeGrafter"/>
</dbReference>
<dbReference type="GeneID" id="55967085"/>
<dbReference type="GO" id="GO:0000209">
    <property type="term" value="P:protein polyubiquitination"/>
    <property type="evidence" value="ECO:0007669"/>
    <property type="project" value="InterPro"/>
</dbReference>
<sequence>MFSTFTGSSRRPRNVNLSGQTGNPFTNTSWSPSSASNSNKSVSDAQADRERRQTERQRLKAAGSIQRTWRGHRERQRLAELRRTSFDQLFDPRTHSLPSKRLPSAFNLLLSFFTARRNDDIQRLAAFVRDCRAVDVSEIPPPNAHSSRIPRFLHLLVETLNRVVPEAPDGAQEPFDMFELAARIITVYPGTVSDFLRARSHGNPYINTKIELEPHVYKAIAFQFLAAKDLHIFESNISRYSTIIDPHRLSSVILDCYTGNAGPDNDSLLWLLAHYIHFGSASGVGQHVLDYLEALYVQLAALSTEISIRLRQPAEQPPESASNDTRVTLLHPYVNQQLLSLVDADGISKLLRGLSHEAVTESASHMRQGTSLFAGYTSTLLICFPNQADDIRMRLFLTTIPTPEGELPTTKYLWNDVRQTVLFRKLVTESERAVDVLRNYVHGPPNSAKGTSEEREWRSIFMFLELYIFVLRLSDDDDFFSGMTPKLLDDGQPPSRIRACSLSLEDLKLLTTFLKNTAFALHYKAREITPRHLDLETSLVISRLDTYLGSGVQSSSSASTPSATELAGSTRLSLGSLKDLLTMAMKMLYERDSRKQFLPSGHWLMTDKLEREDFIAAVIAEDERQRQEDATDSDDDSDEDEVAPSDFFPGSRMGPRGGLVANSQATAYARVERMRQNQKRLQRERRLAEIGPKLEILKNMPFIVPFETRVKMFRQFITLDRVQRASRPGMEDRVIMSSFGPILAPAKHDANIRRGQLFEDAFENFYKIGDGLKDPISITFIDQFGTPEAGIDGGGVTKEFLTSVTAEAFSPGKDGIQMFTSSEKGLLYPEPAAVDQLREVLHSEGLTESEPQWREAMTTLLRHYEFLGRIVGKCLYEEILVNLSFAGFFLLQWPSTGPGQSSTYKGSVNDLRDMDEDLYKGMVRLKNYAGDVSDLGLDFSINDEISLPNQPVKTVTRNLVPNGENVPVTNDNRLLYISYVARHRLVNQPALQTSAFLRGLRQIIRPSWLSMFNQSELQRLVGGDSSEIDLEDLRRNTMYSGLYVIGDDNKEHRSIELFWKVMRGFTDQEKREVLRFVTSTPRAPLLGFSQLRPLFTIRDSVSGLDKLPTASTCVNLLKLPPYRTEEVMREKLLYAITSGAGFDLS</sequence>
<dbReference type="Gene3D" id="3.30.2410.10">
    <property type="entry name" value="Hect, E3 ligase catalytic domain"/>
    <property type="match status" value="1"/>
</dbReference>
<feature type="compositionally biased region" description="Basic and acidic residues" evidence="6">
    <location>
        <begin position="46"/>
        <end position="58"/>
    </location>
</feature>
<reference evidence="8" key="1">
    <citation type="submission" date="2020-03" db="EMBL/GenBank/DDBJ databases">
        <title>Site-based positive gene gene selection in Geosmithia morbida across the United States reveals a broad range of putative effectors and factors for local host and environmental adapation.</title>
        <authorList>
            <person name="Onufrak A."/>
            <person name="Murdoch R.W."/>
            <person name="Gazis R."/>
            <person name="Huff M."/>
            <person name="Staton M."/>
            <person name="Klingeman W."/>
            <person name="Hadziabdic D."/>
        </authorList>
    </citation>
    <scope>NUCLEOTIDE SEQUENCE</scope>
    <source>
        <strain evidence="8">1262</strain>
    </source>
</reference>
<dbReference type="Proteomes" id="UP000749293">
    <property type="component" value="Unassembled WGS sequence"/>
</dbReference>
<feature type="region of interest" description="Disordered" evidence="6">
    <location>
        <begin position="620"/>
        <end position="659"/>
    </location>
</feature>
<keyword evidence="3" id="KW-0808">Transferase</keyword>
<dbReference type="GO" id="GO:0061630">
    <property type="term" value="F:ubiquitin protein ligase activity"/>
    <property type="evidence" value="ECO:0007669"/>
    <property type="project" value="UniProtKB-EC"/>
</dbReference>
<gene>
    <name evidence="8" type="ORF">GMORB2_0855</name>
</gene>
<feature type="active site" description="Glycyl thioester intermediate" evidence="5">
    <location>
        <position position="1113"/>
    </location>
</feature>
<keyword evidence="8" id="KW-0436">Ligase</keyword>
<dbReference type="PANTHER" id="PTHR45700:SF2">
    <property type="entry name" value="UBIQUITIN-PROTEIN LIGASE E3C"/>
    <property type="match status" value="1"/>
</dbReference>
<dbReference type="SUPFAM" id="SSF56204">
    <property type="entry name" value="Hect, E3 ligase catalytic domain"/>
    <property type="match status" value="1"/>
</dbReference>
<dbReference type="RefSeq" id="XP_035324263.1">
    <property type="nucleotide sequence ID" value="XM_035462839.1"/>
</dbReference>
<dbReference type="FunFam" id="3.30.2160.10:FF:000002">
    <property type="entry name" value="Putative Ubiquitin-protein ligase E3C"/>
    <property type="match status" value="1"/>
</dbReference>
<dbReference type="EC" id="2.3.2.26" evidence="2"/>
<dbReference type="Gene3D" id="3.90.1750.10">
    <property type="entry name" value="Hect, E3 ligase catalytic domains"/>
    <property type="match status" value="1"/>
</dbReference>
<evidence type="ECO:0000313" key="8">
    <source>
        <dbReference type="EMBL" id="KAF4125611.1"/>
    </source>
</evidence>
<dbReference type="PROSITE" id="PS50096">
    <property type="entry name" value="IQ"/>
    <property type="match status" value="1"/>
</dbReference>
<comment type="catalytic activity">
    <reaction evidence="1">
        <text>S-ubiquitinyl-[E2 ubiquitin-conjugating enzyme]-L-cysteine + [acceptor protein]-L-lysine = [E2 ubiquitin-conjugating enzyme]-L-cysteine + N(6)-ubiquitinyl-[acceptor protein]-L-lysine.</text>
        <dbReference type="EC" id="2.3.2.26"/>
    </reaction>
</comment>
<evidence type="ECO:0000256" key="3">
    <source>
        <dbReference type="ARBA" id="ARBA00022679"/>
    </source>
</evidence>
<dbReference type="AlphaFoldDB" id="A0A9P5D6H5"/>
<dbReference type="GO" id="GO:0016874">
    <property type="term" value="F:ligase activity"/>
    <property type="evidence" value="ECO:0007669"/>
    <property type="project" value="UniProtKB-KW"/>
</dbReference>
<protein>
    <recommendedName>
        <fullName evidence="2">HECT-type E3 ubiquitin transferase</fullName>
        <ecNumber evidence="2">2.3.2.26</ecNumber>
    </recommendedName>
</protein>
<feature type="compositionally biased region" description="Polar residues" evidence="6">
    <location>
        <begin position="1"/>
        <end position="26"/>
    </location>
</feature>
<dbReference type="Pfam" id="PF00632">
    <property type="entry name" value="HECT"/>
    <property type="match status" value="1"/>
</dbReference>
<dbReference type="CDD" id="cd00078">
    <property type="entry name" value="HECTc"/>
    <property type="match status" value="1"/>
</dbReference>
<organism evidence="8 9">
    <name type="scientific">Geosmithia morbida</name>
    <dbReference type="NCBI Taxonomy" id="1094350"/>
    <lineage>
        <taxon>Eukaryota</taxon>
        <taxon>Fungi</taxon>
        <taxon>Dikarya</taxon>
        <taxon>Ascomycota</taxon>
        <taxon>Pezizomycotina</taxon>
        <taxon>Sordariomycetes</taxon>
        <taxon>Hypocreomycetidae</taxon>
        <taxon>Hypocreales</taxon>
        <taxon>Bionectriaceae</taxon>
        <taxon>Geosmithia</taxon>
    </lineage>
</organism>
<comment type="caution">
    <text evidence="8">The sequence shown here is derived from an EMBL/GenBank/DDBJ whole genome shotgun (WGS) entry which is preliminary data.</text>
</comment>
<evidence type="ECO:0000256" key="5">
    <source>
        <dbReference type="PROSITE-ProRule" id="PRU00104"/>
    </source>
</evidence>
<dbReference type="PANTHER" id="PTHR45700">
    <property type="entry name" value="UBIQUITIN-PROTEIN LIGASE E3C"/>
    <property type="match status" value="1"/>
</dbReference>
<feature type="domain" description="HECT" evidence="7">
    <location>
        <begin position="772"/>
        <end position="1145"/>
    </location>
</feature>
<evidence type="ECO:0000256" key="6">
    <source>
        <dbReference type="SAM" id="MobiDB-lite"/>
    </source>
</evidence>
<accession>A0A9P5D6H5</accession>
<dbReference type="Gene3D" id="3.30.2160.10">
    <property type="entry name" value="Hect, E3 ligase catalytic domain"/>
    <property type="match status" value="1"/>
</dbReference>
<feature type="compositionally biased region" description="Low complexity" evidence="6">
    <location>
        <begin position="27"/>
        <end position="43"/>
    </location>
</feature>